<organism evidence="4">
    <name type="scientific">Arabidopsis lyrata subsp. lyrata</name>
    <name type="common">Lyre-leaved rock-cress</name>
    <dbReference type="NCBI Taxonomy" id="81972"/>
    <lineage>
        <taxon>Eukaryota</taxon>
        <taxon>Viridiplantae</taxon>
        <taxon>Streptophyta</taxon>
        <taxon>Embryophyta</taxon>
        <taxon>Tracheophyta</taxon>
        <taxon>Spermatophyta</taxon>
        <taxon>Magnoliopsida</taxon>
        <taxon>eudicotyledons</taxon>
        <taxon>Gunneridae</taxon>
        <taxon>Pentapetalae</taxon>
        <taxon>rosids</taxon>
        <taxon>malvids</taxon>
        <taxon>Brassicales</taxon>
        <taxon>Brassicaceae</taxon>
        <taxon>Camelineae</taxon>
        <taxon>Arabidopsis</taxon>
    </lineage>
</organism>
<feature type="compositionally biased region" description="Polar residues" evidence="1">
    <location>
        <begin position="44"/>
        <end position="54"/>
    </location>
</feature>
<dbReference type="Gramene" id="scaffold_503404.1">
    <property type="protein sequence ID" value="scaffold_503404.1"/>
    <property type="gene ID" value="scaffold_503404.1"/>
</dbReference>
<protein>
    <submittedName>
        <fullName evidence="3">Expressed protein</fullName>
    </submittedName>
</protein>
<sequence length="75" mass="8161">MARRTSNEAIENVKNAGNGIAVSKAGYTGRRDGMARWDGEMGRQNRTTSGSISRQGKPDGQNHRSKSLSLKGLER</sequence>
<reference evidence="4" key="4">
    <citation type="journal article" date="2011" name="Nat. Genet.">
        <title>The Arabidopsis lyrata genome sequence and the basis of rapid genome size change.</title>
        <authorList>
            <person name="Hu T.T."/>
            <person name="Pattyn P."/>
            <person name="Bakker E.G."/>
            <person name="Cao J."/>
            <person name="Cheng J.-F."/>
            <person name="Clark R.M."/>
            <person name="Fahlgren N."/>
            <person name="Fawcett J.A."/>
            <person name="Grimwood J."/>
            <person name="Gundlach H."/>
            <person name="Haberer G."/>
            <person name="Hollister J.D."/>
            <person name="Ossowski S."/>
            <person name="Ottilar R.P."/>
            <person name="Salamov A.A."/>
            <person name="Schneeberger K."/>
            <person name="Spannagl M."/>
            <person name="Wang X."/>
            <person name="Yang L."/>
            <person name="Nasrallah M.E."/>
            <person name="Bergelson J."/>
            <person name="Carrington J.C."/>
            <person name="Gaut B.S."/>
            <person name="Schmutz J."/>
            <person name="Mayer K.F.X."/>
            <person name="Van de Peer Y."/>
            <person name="Grigoriev I.V."/>
            <person name="Nordborg M."/>
            <person name="Weigel D."/>
            <person name="Guo Y.-L."/>
        </authorList>
    </citation>
    <scope>NUCLEOTIDE SEQUENCE [LARGE SCALE GENOMIC DNA]</scope>
    <source>
        <strain evidence="4">cv. MN47</strain>
    </source>
</reference>
<evidence type="ECO:0000256" key="1">
    <source>
        <dbReference type="SAM" id="MobiDB-lite"/>
    </source>
</evidence>
<accession>D7LSB7</accession>
<gene>
    <name evidence="3" type="ORF">ARALYDRAFT_907700</name>
    <name evidence="2" type="ORF">ARALYDRAFT_920681</name>
</gene>
<feature type="compositionally biased region" description="Basic and acidic residues" evidence="1">
    <location>
        <begin position="29"/>
        <end position="43"/>
    </location>
</feature>
<proteinExistence type="predicted"/>
<dbReference type="Gramene" id="scaffold_45000003.1">
    <property type="protein sequence ID" value="scaffold_45000003.1"/>
    <property type="gene ID" value="scaffold_45000003.1"/>
</dbReference>
<evidence type="ECO:0000313" key="4">
    <source>
        <dbReference type="Proteomes" id="UP000008694"/>
    </source>
</evidence>
<dbReference type="Proteomes" id="UP000008694">
    <property type="component" value="Unassembled WGS sequence"/>
</dbReference>
<evidence type="ECO:0000313" key="3">
    <source>
        <dbReference type="EMBL" id="EFH54650.1"/>
    </source>
</evidence>
<dbReference type="HOGENOM" id="CLU_2674460_0_0_1"/>
<dbReference type="AlphaFoldDB" id="D7LSB7"/>
<dbReference type="EMBL" id="GL349021">
    <property type="protein sequence ID" value="EFH38727.1"/>
    <property type="molecule type" value="Genomic_DNA"/>
</dbReference>
<dbReference type="EMBL" id="GL348717">
    <property type="protein sequence ID" value="EFH54650.1"/>
    <property type="molecule type" value="Genomic_DNA"/>
</dbReference>
<feature type="region of interest" description="Disordered" evidence="1">
    <location>
        <begin position="23"/>
        <end position="75"/>
    </location>
</feature>
<evidence type="ECO:0000313" key="2">
    <source>
        <dbReference type="EMBL" id="EFH38727.1"/>
    </source>
</evidence>
<reference evidence="2" key="3">
    <citation type="submission" date="2010-06" db="EMBL/GenBank/DDBJ databases">
        <title>The basis of rapid genome size change in Arabidopsis.</title>
        <authorList>
            <person name="Bakker E."/>
            <person name="Bergelson J."/>
            <person name="Cheng J.F."/>
            <person name="Clark R.M."/>
            <person name="Fawcett J."/>
            <person name="Gaut B."/>
            <person name="Grigoriev I."/>
            <person name="Gundlach H."/>
            <person name="Guo Y."/>
            <person name="Haberer G."/>
            <person name="Hollister J."/>
            <person name="Hu T.T."/>
            <person name="Mayer K.F.X."/>
            <person name="Nasrallah J."/>
            <person name="Nordborg M."/>
            <person name="Otillar R."/>
            <person name="Pattyn P."/>
            <person name="Schmutz J."/>
            <person name="Spannagl M."/>
            <person name="van de Peer Y."/>
            <person name="Wang X."/>
            <person name="Weigel D."/>
            <person name="Yang L."/>
        </authorList>
    </citation>
    <scope>NUCLEOTIDE SEQUENCE</scope>
</reference>
<reference evidence="3" key="1">
    <citation type="submission" date="2009-11" db="EMBL/GenBank/DDBJ databases">
        <authorList>
            <consortium name="US DOE Joint Genome Institute (JGI-PGF)"/>
            <person name="Ottilar R."/>
            <person name="Schmutz J."/>
            <person name="Salamov A."/>
            <person name="Cheng J.F."/>
            <person name="Lucas S."/>
            <person name="Pitluck S."/>
            <person name="Gundlach H."/>
            <person name="Guo Y."/>
            <person name="Haberer G."/>
            <person name="Nasrallah J."/>
            <person name="Mayer K.F.X."/>
            <person name="van de Peer Y."/>
            <person name="Weigel D."/>
            <person name="Grigoriev I.V."/>
        </authorList>
    </citation>
    <scope>NUCLEOTIDE SEQUENCE</scope>
</reference>
<keyword evidence="4" id="KW-1185">Reference proteome</keyword>
<reference evidence="3" key="2">
    <citation type="submission" date="2010-06" db="EMBL/GenBank/DDBJ databases">
        <title>The basis of rapid genome size change in Arabidopsis.</title>
        <authorList>
            <consortium name="US DOE Joint Genome Institute (JGI-PGF)"/>
            <person name="Bakker E."/>
            <person name="Bergelson J."/>
            <person name="Cheng J.Fang."/>
            <person name="Clark R.M."/>
            <person name="Fawcett J."/>
            <person name="Gaut B."/>
            <person name="Grigoriev I."/>
            <person name="Gundlach H."/>
            <person name="Guo Y."/>
            <person name="Haberer G."/>
            <person name="Hollister J."/>
            <person name="Hu T.T."/>
            <person name="Mayer K.F.X."/>
            <person name="Nasrallah J."/>
            <person name="Nordborg M."/>
            <person name="Otillar R."/>
            <person name="Pattyn P."/>
            <person name="Schmutz J."/>
            <person name="Spannagl M."/>
            <person name="van de Peer Y."/>
            <person name="Wang X."/>
            <person name="Weigel D."/>
            <person name="Yang L."/>
        </authorList>
    </citation>
    <scope>NUCLEOTIDE SEQUENCE</scope>
</reference>
<name>D7LSB7_ARALL</name>